<protein>
    <submittedName>
        <fullName evidence="2">Uncharacterized protein</fullName>
    </submittedName>
</protein>
<evidence type="ECO:0000313" key="1">
    <source>
        <dbReference type="Proteomes" id="UP000050640"/>
    </source>
</evidence>
<name>A0A0R3RKJ5_9BILA</name>
<evidence type="ECO:0000313" key="2">
    <source>
        <dbReference type="WBParaSite" id="EEL_0000200401-mRNA-1"/>
    </source>
</evidence>
<reference evidence="2" key="1">
    <citation type="submission" date="2017-02" db="UniProtKB">
        <authorList>
            <consortium name="WormBaseParasite"/>
        </authorList>
    </citation>
    <scope>IDENTIFICATION</scope>
</reference>
<sequence>MIVHSFHNSCKLKANEIAGGAEEEEAILQMWEGRPIDSINGWPIFENGESSVGIPMSTSLVMNCSSSPKFSTKENHTNSLQHLRYTERNKTLRISDETSDQVKLSIILIFGYVILRLDL</sequence>
<keyword evidence="1" id="KW-1185">Reference proteome</keyword>
<dbReference type="Proteomes" id="UP000050640">
    <property type="component" value="Unplaced"/>
</dbReference>
<dbReference type="WBParaSite" id="EEL_0000200401-mRNA-1">
    <property type="protein sequence ID" value="EEL_0000200401-mRNA-1"/>
    <property type="gene ID" value="EEL_0000200401"/>
</dbReference>
<accession>A0A0R3RKJ5</accession>
<organism evidence="1 2">
    <name type="scientific">Elaeophora elaphi</name>
    <dbReference type="NCBI Taxonomy" id="1147741"/>
    <lineage>
        <taxon>Eukaryota</taxon>
        <taxon>Metazoa</taxon>
        <taxon>Ecdysozoa</taxon>
        <taxon>Nematoda</taxon>
        <taxon>Chromadorea</taxon>
        <taxon>Rhabditida</taxon>
        <taxon>Spirurina</taxon>
        <taxon>Spiruromorpha</taxon>
        <taxon>Filarioidea</taxon>
        <taxon>Onchocercidae</taxon>
        <taxon>Elaeophora</taxon>
    </lineage>
</organism>
<dbReference type="AlphaFoldDB" id="A0A0R3RKJ5"/>
<proteinExistence type="predicted"/>